<keyword evidence="2" id="KW-1185">Reference proteome</keyword>
<accession>A0ACB8C4R3</accession>
<evidence type="ECO:0000313" key="2">
    <source>
        <dbReference type="Proteomes" id="UP000821865"/>
    </source>
</evidence>
<organism evidence="1 2">
    <name type="scientific">Dermacentor silvarum</name>
    <name type="common">Tick</name>
    <dbReference type="NCBI Taxonomy" id="543639"/>
    <lineage>
        <taxon>Eukaryota</taxon>
        <taxon>Metazoa</taxon>
        <taxon>Ecdysozoa</taxon>
        <taxon>Arthropoda</taxon>
        <taxon>Chelicerata</taxon>
        <taxon>Arachnida</taxon>
        <taxon>Acari</taxon>
        <taxon>Parasitiformes</taxon>
        <taxon>Ixodida</taxon>
        <taxon>Ixodoidea</taxon>
        <taxon>Ixodidae</taxon>
        <taxon>Rhipicephalinae</taxon>
        <taxon>Dermacentor</taxon>
    </lineage>
</organism>
<gene>
    <name evidence="1" type="ORF">HPB49_017503</name>
</gene>
<comment type="caution">
    <text evidence="1">The sequence shown here is derived from an EMBL/GenBank/DDBJ whole genome shotgun (WGS) entry which is preliminary data.</text>
</comment>
<reference evidence="1" key="1">
    <citation type="submission" date="2020-05" db="EMBL/GenBank/DDBJ databases">
        <title>Large-scale comparative analyses of tick genomes elucidate their genetic diversity and vector capacities.</title>
        <authorList>
            <person name="Jia N."/>
            <person name="Wang J."/>
            <person name="Shi W."/>
            <person name="Du L."/>
            <person name="Sun Y."/>
            <person name="Zhan W."/>
            <person name="Jiang J."/>
            <person name="Wang Q."/>
            <person name="Zhang B."/>
            <person name="Ji P."/>
            <person name="Sakyi L.B."/>
            <person name="Cui X."/>
            <person name="Yuan T."/>
            <person name="Jiang B."/>
            <person name="Yang W."/>
            <person name="Lam T.T.-Y."/>
            <person name="Chang Q."/>
            <person name="Ding S."/>
            <person name="Wang X."/>
            <person name="Zhu J."/>
            <person name="Ruan X."/>
            <person name="Zhao L."/>
            <person name="Wei J."/>
            <person name="Que T."/>
            <person name="Du C."/>
            <person name="Cheng J."/>
            <person name="Dai P."/>
            <person name="Han X."/>
            <person name="Huang E."/>
            <person name="Gao Y."/>
            <person name="Liu J."/>
            <person name="Shao H."/>
            <person name="Ye R."/>
            <person name="Li L."/>
            <person name="Wei W."/>
            <person name="Wang X."/>
            <person name="Wang C."/>
            <person name="Yang T."/>
            <person name="Huo Q."/>
            <person name="Li W."/>
            <person name="Guo W."/>
            <person name="Chen H."/>
            <person name="Zhou L."/>
            <person name="Ni X."/>
            <person name="Tian J."/>
            <person name="Zhou Y."/>
            <person name="Sheng Y."/>
            <person name="Liu T."/>
            <person name="Pan Y."/>
            <person name="Xia L."/>
            <person name="Li J."/>
            <person name="Zhao F."/>
            <person name="Cao W."/>
        </authorList>
    </citation>
    <scope>NUCLEOTIDE SEQUENCE</scope>
    <source>
        <strain evidence="1">Dsil-2018</strain>
    </source>
</reference>
<dbReference type="EMBL" id="CM023478">
    <property type="protein sequence ID" value="KAH7933811.1"/>
    <property type="molecule type" value="Genomic_DNA"/>
</dbReference>
<sequence length="208" mass="23479">MCKMYCKRLILLLLVLATVGAQYVEYRFQCNSNEVRLYEVPRLDRFCKPWLALATELYKHRWCLCKEGYVRNAWGHCISHRECNSCASERHSDFNGCSSACPLVCGKPEPQVCTRQCVVGCACAPGYILDPWGKKPCVPVAGCPPQCPRYSNFQLCTSNCAPTCNGPRQDICEMTCGNGKCVCWPGFSEVFWKGKKHCVPPNQCPRMQ</sequence>
<dbReference type="Proteomes" id="UP000821865">
    <property type="component" value="Chromosome 9"/>
</dbReference>
<protein>
    <submittedName>
        <fullName evidence="1">Uncharacterized protein</fullName>
    </submittedName>
</protein>
<proteinExistence type="predicted"/>
<name>A0ACB8C4R3_DERSI</name>
<evidence type="ECO:0000313" key="1">
    <source>
        <dbReference type="EMBL" id="KAH7933811.1"/>
    </source>
</evidence>